<sequence>MSRAGRSIEWHLHDPLGLPIPAEELYRPHFRERCETCGQRLICNGCSDCGRCA</sequence>
<evidence type="ECO:0000313" key="1">
    <source>
        <dbReference type="EMBL" id="MDM8270110.1"/>
    </source>
</evidence>
<comment type="caution">
    <text evidence="1">The sequence shown here is derived from an EMBL/GenBank/DDBJ whole genome shotgun (WGS) entry which is preliminary data.</text>
</comment>
<keyword evidence="2" id="KW-1185">Reference proteome</keyword>
<name>A0ABT7V0H4_9ACTN</name>
<protein>
    <submittedName>
        <fullName evidence="1">Uncharacterized protein</fullName>
    </submittedName>
</protein>
<dbReference type="EMBL" id="JAUDEA010000001">
    <property type="protein sequence ID" value="MDM8270110.1"/>
    <property type="molecule type" value="Genomic_DNA"/>
</dbReference>
<reference evidence="1" key="1">
    <citation type="submission" date="2023-06" db="EMBL/GenBank/DDBJ databases">
        <title>Identification and characterization of horizontal gene transfer across gut microbiota members of farm animals based on homology search.</title>
        <authorList>
            <person name="Schwarzerova J."/>
            <person name="Nykrynova M."/>
            <person name="Jureckova K."/>
            <person name="Cejkova D."/>
            <person name="Rychlik I."/>
        </authorList>
    </citation>
    <scope>NUCLEOTIDE SEQUENCE</scope>
    <source>
        <strain evidence="1">153_Feed</strain>
    </source>
</reference>
<gene>
    <name evidence="1" type="ORF">QUW25_00195</name>
</gene>
<reference evidence="1" key="2">
    <citation type="submission" date="2023-06" db="EMBL/GenBank/DDBJ databases">
        <authorList>
            <person name="Zeman M."/>
            <person name="Kubasova T."/>
            <person name="Jahodarova E."/>
            <person name="Nykrynova M."/>
            <person name="Rychlik I."/>
        </authorList>
    </citation>
    <scope>NUCLEOTIDE SEQUENCE</scope>
    <source>
        <strain evidence="1">153_Feed</strain>
    </source>
</reference>
<dbReference type="Proteomes" id="UP001529256">
    <property type="component" value="Unassembled WGS sequence"/>
</dbReference>
<dbReference type="RefSeq" id="WP_289510217.1">
    <property type="nucleotide sequence ID" value="NZ_JAUDEA010000001.1"/>
</dbReference>
<proteinExistence type="predicted"/>
<evidence type="ECO:0000313" key="2">
    <source>
        <dbReference type="Proteomes" id="UP001529256"/>
    </source>
</evidence>
<organism evidence="1 2">
    <name type="scientific">Thermophilibacter provencensis</name>
    <dbReference type="NCBI Taxonomy" id="1852386"/>
    <lineage>
        <taxon>Bacteria</taxon>
        <taxon>Bacillati</taxon>
        <taxon>Actinomycetota</taxon>
        <taxon>Coriobacteriia</taxon>
        <taxon>Coriobacteriales</taxon>
        <taxon>Atopobiaceae</taxon>
        <taxon>Thermophilibacter</taxon>
    </lineage>
</organism>
<accession>A0ABT7V0H4</accession>